<dbReference type="GO" id="GO:0000976">
    <property type="term" value="F:transcription cis-regulatory region binding"/>
    <property type="evidence" value="ECO:0007669"/>
    <property type="project" value="TreeGrafter"/>
</dbReference>
<evidence type="ECO:0000313" key="5">
    <source>
        <dbReference type="EMBL" id="MUH34584.1"/>
    </source>
</evidence>
<dbReference type="SUPFAM" id="SSF53822">
    <property type="entry name" value="Periplasmic binding protein-like I"/>
    <property type="match status" value="1"/>
</dbReference>
<dbReference type="AlphaFoldDB" id="A0A7X2ZQM0"/>
<keyword evidence="1" id="KW-0805">Transcription regulation</keyword>
<dbReference type="Pfam" id="PF13407">
    <property type="entry name" value="Peripla_BP_4"/>
    <property type="match status" value="1"/>
</dbReference>
<dbReference type="RefSeq" id="WP_155598617.1">
    <property type="nucleotide sequence ID" value="NZ_RCNR01000003.1"/>
</dbReference>
<dbReference type="Gene3D" id="3.40.50.2300">
    <property type="match status" value="2"/>
</dbReference>
<dbReference type="PROSITE" id="PS50932">
    <property type="entry name" value="HTH_LACI_2"/>
    <property type="match status" value="1"/>
</dbReference>
<dbReference type="InterPro" id="IPR028082">
    <property type="entry name" value="Peripla_BP_I"/>
</dbReference>
<dbReference type="InterPro" id="IPR010982">
    <property type="entry name" value="Lambda_DNA-bd_dom_sf"/>
</dbReference>
<evidence type="ECO:0000256" key="1">
    <source>
        <dbReference type="ARBA" id="ARBA00023015"/>
    </source>
</evidence>
<accession>A0A7X2ZQM0</accession>
<proteinExistence type="predicted"/>
<protein>
    <submittedName>
        <fullName evidence="5">LacI family DNA-binding transcriptional regulator</fullName>
    </submittedName>
</protein>
<dbReference type="GO" id="GO:0003700">
    <property type="term" value="F:DNA-binding transcription factor activity"/>
    <property type="evidence" value="ECO:0007669"/>
    <property type="project" value="TreeGrafter"/>
</dbReference>
<name>A0A7X2ZQM0_9FLAO</name>
<evidence type="ECO:0000313" key="6">
    <source>
        <dbReference type="Proteomes" id="UP000540519"/>
    </source>
</evidence>
<evidence type="ECO:0000256" key="3">
    <source>
        <dbReference type="ARBA" id="ARBA00023163"/>
    </source>
</evidence>
<dbReference type="Pfam" id="PF00356">
    <property type="entry name" value="LacI"/>
    <property type="match status" value="1"/>
</dbReference>
<feature type="domain" description="HTH lacI-type" evidence="4">
    <location>
        <begin position="5"/>
        <end position="59"/>
    </location>
</feature>
<evidence type="ECO:0000259" key="4">
    <source>
        <dbReference type="PROSITE" id="PS50932"/>
    </source>
</evidence>
<dbReference type="Gene3D" id="1.10.260.40">
    <property type="entry name" value="lambda repressor-like DNA-binding domains"/>
    <property type="match status" value="1"/>
</dbReference>
<dbReference type="SMART" id="SM00354">
    <property type="entry name" value="HTH_LACI"/>
    <property type="match status" value="1"/>
</dbReference>
<dbReference type="OrthoDB" id="628703at2"/>
<keyword evidence="3" id="KW-0804">Transcription</keyword>
<comment type="caution">
    <text evidence="5">The sequence shown here is derived from an EMBL/GenBank/DDBJ whole genome shotgun (WGS) entry which is preliminary data.</text>
</comment>
<keyword evidence="2 5" id="KW-0238">DNA-binding</keyword>
<evidence type="ECO:0000256" key="2">
    <source>
        <dbReference type="ARBA" id="ARBA00023125"/>
    </source>
</evidence>
<dbReference type="CDD" id="cd01392">
    <property type="entry name" value="HTH_LacI"/>
    <property type="match status" value="1"/>
</dbReference>
<dbReference type="InterPro" id="IPR025997">
    <property type="entry name" value="SBP_2_dom"/>
</dbReference>
<dbReference type="PROSITE" id="PS00356">
    <property type="entry name" value="HTH_LACI_1"/>
    <property type="match status" value="1"/>
</dbReference>
<dbReference type="PANTHER" id="PTHR30146">
    <property type="entry name" value="LACI-RELATED TRANSCRIPTIONAL REPRESSOR"/>
    <property type="match status" value="1"/>
</dbReference>
<dbReference type="Proteomes" id="UP000540519">
    <property type="component" value="Unassembled WGS sequence"/>
</dbReference>
<dbReference type="SUPFAM" id="SSF47413">
    <property type="entry name" value="lambda repressor-like DNA-binding domains"/>
    <property type="match status" value="1"/>
</dbReference>
<reference evidence="5 6" key="1">
    <citation type="journal article" date="2019" name="Mar. Drugs">
        <title>Comparative Genomics and CAZyme Genome Repertoires of Marine Zobellia amurskyensis KMM 3526(T) and Zobellia laminariae KMM 3676(T).</title>
        <authorList>
            <person name="Chernysheva N."/>
            <person name="Bystritskaya E."/>
            <person name="Stenkova A."/>
            <person name="Golovkin I."/>
            <person name="Nedashkovskaya O."/>
            <person name="Isaeva M."/>
        </authorList>
    </citation>
    <scope>NUCLEOTIDE SEQUENCE [LARGE SCALE GENOMIC DNA]</scope>
    <source>
        <strain evidence="5 6">KMM 3526</strain>
    </source>
</reference>
<keyword evidence="6" id="KW-1185">Reference proteome</keyword>
<dbReference type="InterPro" id="IPR000843">
    <property type="entry name" value="HTH_LacI"/>
</dbReference>
<sequence length="349" mass="40175">MKKNYTIKDIARIVGVSKGTVDRVIHQRGRVSQETAEKVKAVMAQFEYRPNPIAKRLKKNTIYNISILLPQKNSDPYWLPCFAAIEQVEREYGHFGIKLNRYYFDPEVTASFLSVGLEAIASKPVAFLMVPLFFREAEIIAEKCKETNIKVATFNNYVNQSKVDFFIGQDLYQSGRVAASLFYILIKEKANLAILHIDESFQNASHMQEKERGFIDYFEINKSKEVKIHIHHLKKEDGFSIEETITNFKRKNAYLDGIFVTTSKAYLLANGGRVSSTKPILVGYDLVEKNIAHLKEGNISFLIHQDPKKQVYLSLTSLVEYFLFDNPFRKQLLLPIDIINAENYSYYLA</sequence>
<dbReference type="PANTHER" id="PTHR30146:SF144">
    <property type="entry name" value="LACI-FAMILY TRANSCRIPTION REGULATOR"/>
    <property type="match status" value="1"/>
</dbReference>
<organism evidence="5 6">
    <name type="scientific">Zobellia amurskyensis</name>
    <dbReference type="NCBI Taxonomy" id="248905"/>
    <lineage>
        <taxon>Bacteria</taxon>
        <taxon>Pseudomonadati</taxon>
        <taxon>Bacteroidota</taxon>
        <taxon>Flavobacteriia</taxon>
        <taxon>Flavobacteriales</taxon>
        <taxon>Flavobacteriaceae</taxon>
        <taxon>Zobellia</taxon>
    </lineage>
</organism>
<gene>
    <name evidence="5" type="ORF">D9O36_01915</name>
</gene>
<dbReference type="EMBL" id="RCNR01000003">
    <property type="protein sequence ID" value="MUH34584.1"/>
    <property type="molecule type" value="Genomic_DNA"/>
</dbReference>